<feature type="compositionally biased region" description="Low complexity" evidence="12">
    <location>
        <begin position="252"/>
        <end position="262"/>
    </location>
</feature>
<dbReference type="NCBIfam" id="TIGR00231">
    <property type="entry name" value="small_GTP"/>
    <property type="match status" value="1"/>
</dbReference>
<feature type="binding site" evidence="9">
    <location>
        <begin position="480"/>
        <end position="484"/>
    </location>
    <ligand>
        <name>GTP</name>
        <dbReference type="ChEBI" id="CHEBI:37565"/>
    </ligand>
</feature>
<dbReference type="FunFam" id="2.40.30.10:FF:000007">
    <property type="entry name" value="Translation initiation factor IF-2"/>
    <property type="match status" value="1"/>
</dbReference>
<dbReference type="AlphaFoldDB" id="A0A2D0KTU9"/>
<evidence type="ECO:0000256" key="8">
    <source>
        <dbReference type="ARBA" id="ARBA00023134"/>
    </source>
</evidence>
<organism evidence="14 15">
    <name type="scientific">Xenorhabdus stockiae</name>
    <dbReference type="NCBI Taxonomy" id="351614"/>
    <lineage>
        <taxon>Bacteria</taxon>
        <taxon>Pseudomonadati</taxon>
        <taxon>Pseudomonadota</taxon>
        <taxon>Gammaproteobacteria</taxon>
        <taxon>Enterobacterales</taxon>
        <taxon>Morganellaceae</taxon>
        <taxon>Xenorhabdus</taxon>
    </lineage>
</organism>
<dbReference type="GO" id="GO:0005525">
    <property type="term" value="F:GTP binding"/>
    <property type="evidence" value="ECO:0007669"/>
    <property type="project" value="UniProtKB-KW"/>
</dbReference>
<feature type="binding site" evidence="9">
    <location>
        <begin position="534"/>
        <end position="537"/>
    </location>
    <ligand>
        <name>GTP</name>
        <dbReference type="ChEBI" id="CHEBI:37565"/>
    </ligand>
</feature>
<comment type="similarity">
    <text evidence="2 9 10">Belongs to the TRAFAC class translation factor GTPase superfamily. Classic translation factor GTPase family. IF-2 subfamily.</text>
</comment>
<dbReference type="SUPFAM" id="SSF46955">
    <property type="entry name" value="Putative DNA-binding domain"/>
    <property type="match status" value="1"/>
</dbReference>
<dbReference type="PROSITE" id="PS51722">
    <property type="entry name" value="G_TR_2"/>
    <property type="match status" value="1"/>
</dbReference>
<dbReference type="SUPFAM" id="SSF52540">
    <property type="entry name" value="P-loop containing nucleoside triphosphate hydrolases"/>
    <property type="match status" value="1"/>
</dbReference>
<comment type="caution">
    <text evidence="14">The sequence shown here is derived from an EMBL/GenBank/DDBJ whole genome shotgun (WGS) entry which is preliminary data.</text>
</comment>
<dbReference type="EMBL" id="NJAJ01000006">
    <property type="protein sequence ID" value="PHM66870.1"/>
    <property type="molecule type" value="Genomic_DNA"/>
</dbReference>
<dbReference type="InterPro" id="IPR044145">
    <property type="entry name" value="IF2_II"/>
</dbReference>
<feature type="compositionally biased region" description="Basic and acidic residues" evidence="12">
    <location>
        <begin position="217"/>
        <end position="251"/>
    </location>
</feature>
<dbReference type="InterPro" id="IPR004161">
    <property type="entry name" value="EFTu-like_2"/>
</dbReference>
<evidence type="ECO:0000256" key="1">
    <source>
        <dbReference type="ARBA" id="ARBA00004496"/>
    </source>
</evidence>
<dbReference type="SUPFAM" id="SSF50447">
    <property type="entry name" value="Translation proteins"/>
    <property type="match status" value="2"/>
</dbReference>
<dbReference type="InterPro" id="IPR009061">
    <property type="entry name" value="DNA-bd_dom_put_sf"/>
</dbReference>
<dbReference type="GO" id="GO:0003743">
    <property type="term" value="F:translation initiation factor activity"/>
    <property type="evidence" value="ECO:0007669"/>
    <property type="project" value="UniProtKB-UniRule"/>
</dbReference>
<dbReference type="Proteomes" id="UP000222366">
    <property type="component" value="Unassembled WGS sequence"/>
</dbReference>
<dbReference type="InterPro" id="IPR000178">
    <property type="entry name" value="TF_IF2_bacterial-like"/>
</dbReference>
<dbReference type="Pfam" id="PF03144">
    <property type="entry name" value="GTP_EFTU_D2"/>
    <property type="match status" value="1"/>
</dbReference>
<dbReference type="Gene3D" id="2.40.30.10">
    <property type="entry name" value="Translation factors"/>
    <property type="match status" value="2"/>
</dbReference>
<keyword evidence="5 9" id="KW-0396">Initiation factor</keyword>
<reference evidence="14 15" key="1">
    <citation type="journal article" date="2017" name="Nat. Microbiol.">
        <title>Natural product diversity associated with the nematode symbionts Photorhabdus and Xenorhabdus.</title>
        <authorList>
            <person name="Tobias N.J."/>
            <person name="Wolff H."/>
            <person name="Djahanschiri B."/>
            <person name="Grundmann F."/>
            <person name="Kronenwerth M."/>
            <person name="Shi Y.M."/>
            <person name="Simonyi S."/>
            <person name="Grun P."/>
            <person name="Shapiro-Ilan D."/>
            <person name="Pidot S.J."/>
            <person name="Stinear T.P."/>
            <person name="Ebersberger I."/>
            <person name="Bode H.B."/>
        </authorList>
    </citation>
    <scope>NUCLEOTIDE SEQUENCE [LARGE SCALE GENOMIC DNA]</scope>
    <source>
        <strain evidence="14 15">DSM 17904</strain>
    </source>
</reference>
<dbReference type="CDD" id="cd03702">
    <property type="entry name" value="IF2_mtIF2_II"/>
    <property type="match status" value="1"/>
</dbReference>
<dbReference type="PROSITE" id="PS01176">
    <property type="entry name" value="IF2"/>
    <property type="match status" value="1"/>
</dbReference>
<comment type="subcellular location">
    <subcellularLocation>
        <location evidence="1 9 11">Cytoplasm</location>
    </subcellularLocation>
</comment>
<dbReference type="Gene3D" id="3.40.50.300">
    <property type="entry name" value="P-loop containing nucleotide triphosphate hydrolases"/>
    <property type="match status" value="1"/>
</dbReference>
<evidence type="ECO:0000259" key="13">
    <source>
        <dbReference type="PROSITE" id="PS51722"/>
    </source>
</evidence>
<comment type="function">
    <text evidence="9 10">One of the essential components for the initiation of protein synthesis. Protects formylmethionyl-tRNA from spontaneous hydrolysis and promotes its binding to the 30S ribosomal subunits. Also involved in the hydrolysis of GTP during the formation of the 70S ribosomal complex.</text>
</comment>
<feature type="domain" description="Tr-type G" evidence="13">
    <location>
        <begin position="425"/>
        <end position="592"/>
    </location>
</feature>
<evidence type="ECO:0000256" key="12">
    <source>
        <dbReference type="SAM" id="MobiDB-lite"/>
    </source>
</evidence>
<dbReference type="Pfam" id="PF11987">
    <property type="entry name" value="IF-2"/>
    <property type="match status" value="1"/>
</dbReference>
<proteinExistence type="inferred from homology"/>
<dbReference type="HAMAP" id="MF_00100_B">
    <property type="entry name" value="IF_2_B"/>
    <property type="match status" value="1"/>
</dbReference>
<dbReference type="PANTHER" id="PTHR43381">
    <property type="entry name" value="TRANSLATION INITIATION FACTOR IF-2-RELATED"/>
    <property type="match status" value="1"/>
</dbReference>
<evidence type="ECO:0000256" key="4">
    <source>
        <dbReference type="ARBA" id="ARBA00022490"/>
    </source>
</evidence>
<keyword evidence="8 9" id="KW-0342">GTP-binding</keyword>
<feature type="binding site" evidence="9">
    <location>
        <begin position="434"/>
        <end position="441"/>
    </location>
    <ligand>
        <name>GTP</name>
        <dbReference type="ChEBI" id="CHEBI:37565"/>
    </ligand>
</feature>
<evidence type="ECO:0000313" key="14">
    <source>
        <dbReference type="EMBL" id="PHM66870.1"/>
    </source>
</evidence>
<dbReference type="PANTHER" id="PTHR43381:SF5">
    <property type="entry name" value="TR-TYPE G DOMAIN-CONTAINING PROTEIN"/>
    <property type="match status" value="1"/>
</dbReference>
<dbReference type="InterPro" id="IPR023115">
    <property type="entry name" value="TIF_IF2_dom3"/>
</dbReference>
<dbReference type="FunFam" id="3.40.50.300:FF:000019">
    <property type="entry name" value="Translation initiation factor IF-2"/>
    <property type="match status" value="1"/>
</dbReference>
<dbReference type="RefSeq" id="WP_099109402.1">
    <property type="nucleotide sequence ID" value="NZ_CAWNRH010000137.1"/>
</dbReference>
<dbReference type="InterPro" id="IPR006847">
    <property type="entry name" value="IF2_N"/>
</dbReference>
<keyword evidence="7 9" id="KW-0648">Protein biosynthesis</keyword>
<name>A0A2D0KTU9_9GAMM</name>
<dbReference type="Gene3D" id="3.30.56.50">
    <property type="entry name" value="Putative DNA-binding domain, N-terminal subdomain of bacterial translation initiation factor IF2"/>
    <property type="match status" value="1"/>
</dbReference>
<dbReference type="InterPro" id="IPR036925">
    <property type="entry name" value="TIF_IF2_dom3_sf"/>
</dbReference>
<evidence type="ECO:0000256" key="9">
    <source>
        <dbReference type="HAMAP-Rule" id="MF_00100"/>
    </source>
</evidence>
<keyword evidence="15" id="KW-1185">Reference proteome</keyword>
<dbReference type="CDD" id="cd01887">
    <property type="entry name" value="IF2_eIF5B"/>
    <property type="match status" value="1"/>
</dbReference>
<keyword evidence="6 9" id="KW-0547">Nucleotide-binding</keyword>
<feature type="region of interest" description="Disordered" evidence="12">
    <location>
        <begin position="51"/>
        <end position="331"/>
    </location>
</feature>
<dbReference type="FunFam" id="3.40.50.10050:FF:000001">
    <property type="entry name" value="Translation initiation factor IF-2"/>
    <property type="match status" value="1"/>
</dbReference>
<evidence type="ECO:0000256" key="11">
    <source>
        <dbReference type="RuleBase" id="RU000645"/>
    </source>
</evidence>
<sequence length="926" mass="102156">MTEVTVKLLAEEIQTSVERLIQQFTDAGIQKTATDSVSQKEKEALLAHLNREQGGTGGQPGKLTLQRKTRSTLNVPSTGGKSKSVAIEVRKKRTYVNRDAIEQAKAEEQAQREAEEQARREAEEKARLETEAKKLAEEQAQREAEEQAKREAEKQAKREAEEKAKREEAEKAQREAAEKEKVTTKQHTETKSKSVQTEAAAQNEKARREAEAANLKRKAEEEMRRKVEAEAKRVAEEARRMAEENKDKWSNDADVNDNSNSDYHVTTSRHARDAEDENDAKVEGDRRTRSRGGKNTRQKKNNKHSESKADREEARAVGRTKGKQRKPSALQQSFNKPVVAVNRDVVIGETITVAELANKMAVKGSQVIKTMMKMGAMATINQVIDQETAQLVAEEMGHKVILRRENELEEALMSDRDTGETQAEPRAPVVTIMGHVDHGKTSLLDYIRSTKVASGEAGGITQHIGAYHVKTEKGMITFLDTPGHAAFTSMRARGAKATDIVVLVVAADDGVMPQTIEAIQHAKAANVPVVVAVNKIDKPEADPDRVKNELSQYGIIPEEWGGETQFMHVSAKAGLGIDELLEAILLQAEVLELNAVHSGMANGVVIESFLDKGRGPVATILVQSGTLNKGDIVLCGFEYGRIRAMRNELGQEVMTAGPSIPVEILGLSNVPSAGDEATVVRDEKKAREVALYRQGKFREVKLARQQKSKLENMFANMEEGKVSELNIVLKTDVQGTCEAICDSLLKLSTDEVKVKIIGSGVGGITETDATLAAASNAIILGFNVRADASARRIIENESVDLRYYSVIYSLIDEIKQAMSGMLAPEYKQQIMGLAEVRDVFKSPKFGAIAGCMVTEGNIKRNNPIRVLRDNVVIYEGELESLRRFKDDVNEVRNGMECGIGVKNYNDVRVGDMIEVFEVVEVKRSID</sequence>
<keyword evidence="4 9" id="KW-0963">Cytoplasm</keyword>
<dbReference type="InterPro" id="IPR000795">
    <property type="entry name" value="T_Tr_GTP-bd_dom"/>
</dbReference>
<dbReference type="Pfam" id="PF04760">
    <property type="entry name" value="IF2_N"/>
    <property type="match status" value="2"/>
</dbReference>
<dbReference type="CDD" id="cd03692">
    <property type="entry name" value="mtIF2_IVc"/>
    <property type="match status" value="1"/>
</dbReference>
<dbReference type="Gene3D" id="3.40.50.10050">
    <property type="entry name" value="Translation initiation factor IF- 2, domain 3"/>
    <property type="match status" value="1"/>
</dbReference>
<dbReference type="SUPFAM" id="SSF52156">
    <property type="entry name" value="Initiation factor IF2/eIF5b, domain 3"/>
    <property type="match status" value="1"/>
</dbReference>
<dbReference type="Pfam" id="PF22042">
    <property type="entry name" value="EF-G_D2"/>
    <property type="match status" value="1"/>
</dbReference>
<evidence type="ECO:0000256" key="6">
    <source>
        <dbReference type="ARBA" id="ARBA00022741"/>
    </source>
</evidence>
<dbReference type="GO" id="GO:0003924">
    <property type="term" value="F:GTPase activity"/>
    <property type="evidence" value="ECO:0007669"/>
    <property type="project" value="UniProtKB-UniRule"/>
</dbReference>
<feature type="compositionally biased region" description="Basic residues" evidence="12">
    <location>
        <begin position="288"/>
        <end position="302"/>
    </location>
</feature>
<gene>
    <name evidence="9" type="primary">infB</name>
    <name evidence="14" type="ORF">Xsto_00894</name>
</gene>
<feature type="compositionally biased region" description="Basic and acidic residues" evidence="12">
    <location>
        <begin position="99"/>
        <end position="192"/>
    </location>
</feature>
<dbReference type="GO" id="GO:0005829">
    <property type="term" value="C:cytosol"/>
    <property type="evidence" value="ECO:0007669"/>
    <property type="project" value="TreeGrafter"/>
</dbReference>
<dbReference type="GO" id="GO:0097216">
    <property type="term" value="F:guanosine tetraphosphate binding"/>
    <property type="evidence" value="ECO:0007669"/>
    <property type="project" value="UniProtKB-ARBA"/>
</dbReference>
<evidence type="ECO:0000256" key="10">
    <source>
        <dbReference type="RuleBase" id="RU000644"/>
    </source>
</evidence>
<accession>A0A2D0KTU9</accession>
<dbReference type="FunFam" id="2.40.30.10:FF:000008">
    <property type="entry name" value="Translation initiation factor IF-2"/>
    <property type="match status" value="1"/>
</dbReference>
<dbReference type="InterPro" id="IPR027417">
    <property type="entry name" value="P-loop_NTPase"/>
</dbReference>
<evidence type="ECO:0000256" key="7">
    <source>
        <dbReference type="ARBA" id="ARBA00022917"/>
    </source>
</evidence>
<dbReference type="InterPro" id="IPR015760">
    <property type="entry name" value="TIF_IF2"/>
</dbReference>
<evidence type="ECO:0000256" key="5">
    <source>
        <dbReference type="ARBA" id="ARBA00022540"/>
    </source>
</evidence>
<evidence type="ECO:0000313" key="15">
    <source>
        <dbReference type="Proteomes" id="UP000222366"/>
    </source>
</evidence>
<dbReference type="NCBIfam" id="TIGR00487">
    <property type="entry name" value="IF-2"/>
    <property type="match status" value="1"/>
</dbReference>
<dbReference type="InterPro" id="IPR053905">
    <property type="entry name" value="EF-G-like_DII"/>
</dbReference>
<protein>
    <recommendedName>
        <fullName evidence="3 9">Translation initiation factor IF-2</fullName>
    </recommendedName>
</protein>
<feature type="compositionally biased region" description="Basic and acidic residues" evidence="12">
    <location>
        <begin position="303"/>
        <end position="316"/>
    </location>
</feature>
<dbReference type="Pfam" id="PF08364">
    <property type="entry name" value="IF2_assoc"/>
    <property type="match status" value="1"/>
</dbReference>
<dbReference type="Pfam" id="PF00009">
    <property type="entry name" value="GTP_EFTU"/>
    <property type="match status" value="1"/>
</dbReference>
<evidence type="ECO:0000256" key="2">
    <source>
        <dbReference type="ARBA" id="ARBA00007733"/>
    </source>
</evidence>
<dbReference type="InterPro" id="IPR013575">
    <property type="entry name" value="IF2_assoc_dom_bac"/>
</dbReference>
<feature type="region of interest" description="G-domain" evidence="9">
    <location>
        <begin position="428"/>
        <end position="576"/>
    </location>
</feature>
<dbReference type="InterPro" id="IPR009000">
    <property type="entry name" value="Transl_B-barrel_sf"/>
</dbReference>
<evidence type="ECO:0000256" key="3">
    <source>
        <dbReference type="ARBA" id="ARBA00020675"/>
    </source>
</evidence>
<dbReference type="InterPro" id="IPR005225">
    <property type="entry name" value="Small_GTP-bd"/>
</dbReference>
<feature type="compositionally biased region" description="Polar residues" evidence="12">
    <location>
        <begin position="71"/>
        <end position="81"/>
    </location>
</feature>